<dbReference type="EMBL" id="PVQB02000036">
    <property type="protein sequence ID" value="KAF4345006.1"/>
    <property type="molecule type" value="Genomic_DNA"/>
</dbReference>
<reference evidence="3" key="1">
    <citation type="journal article" date="2017" name="Mycologia">
        <title>Fusarium algeriense, sp. nov., a novel toxigenic crown rot pathogen of durum wheat from Algeria is nested in the Fusarium burgessii species complex.</title>
        <authorList>
            <person name="Laraba I."/>
            <person name="Keddad A."/>
            <person name="Boureghda H."/>
            <person name="Abdallah N."/>
            <person name="Vaughan M.M."/>
            <person name="Proctor R.H."/>
            <person name="Busman M."/>
            <person name="O'Donnell K."/>
        </authorList>
    </citation>
    <scope>NUCLEOTIDE SEQUENCE</scope>
    <source>
        <strain evidence="3">NRRL 25174</strain>
    </source>
</reference>
<evidence type="ECO:0000256" key="1">
    <source>
        <dbReference type="SAM" id="MobiDB-lite"/>
    </source>
</evidence>
<dbReference type="Proteomes" id="UP000730481">
    <property type="component" value="Unassembled WGS sequence"/>
</dbReference>
<feature type="region of interest" description="Disordered" evidence="1">
    <location>
        <begin position="73"/>
        <end position="120"/>
    </location>
</feature>
<name>A0A9P5AU23_9HYPO</name>
<gene>
    <name evidence="3" type="ORF">FBEOM_1086</name>
</gene>
<dbReference type="AlphaFoldDB" id="A0A9P5AU23"/>
<evidence type="ECO:0000256" key="2">
    <source>
        <dbReference type="SAM" id="Phobius"/>
    </source>
</evidence>
<keyword evidence="2" id="KW-0812">Transmembrane</keyword>
<feature type="transmembrane region" description="Helical" evidence="2">
    <location>
        <begin position="23"/>
        <end position="45"/>
    </location>
</feature>
<comment type="caution">
    <text evidence="3">The sequence shown here is derived from an EMBL/GenBank/DDBJ whole genome shotgun (WGS) entry which is preliminary data.</text>
</comment>
<sequence>MDLRPQVQNLSPEVPNRDNKANLGLICFFSIVFAGVAVFFVYVLIKKWKKPGAVEITQPPVAAGNIPPNIRKAKRRRQRDLERGYTSCRHVPMNKGSTVTDPSAPAAALILNSPPPPYSG</sequence>
<evidence type="ECO:0000313" key="3">
    <source>
        <dbReference type="EMBL" id="KAF4345006.1"/>
    </source>
</evidence>
<organism evidence="3 4">
    <name type="scientific">Fusarium beomiforme</name>
    <dbReference type="NCBI Taxonomy" id="44412"/>
    <lineage>
        <taxon>Eukaryota</taxon>
        <taxon>Fungi</taxon>
        <taxon>Dikarya</taxon>
        <taxon>Ascomycota</taxon>
        <taxon>Pezizomycotina</taxon>
        <taxon>Sordariomycetes</taxon>
        <taxon>Hypocreomycetidae</taxon>
        <taxon>Hypocreales</taxon>
        <taxon>Nectriaceae</taxon>
        <taxon>Fusarium</taxon>
        <taxon>Fusarium burgessii species complex</taxon>
    </lineage>
</organism>
<keyword evidence="2" id="KW-0472">Membrane</keyword>
<accession>A0A9P5AU23</accession>
<proteinExistence type="predicted"/>
<keyword evidence="4" id="KW-1185">Reference proteome</keyword>
<reference evidence="3" key="2">
    <citation type="submission" date="2020-02" db="EMBL/GenBank/DDBJ databases">
        <title>Identification and distribution of gene clusters putatively required for synthesis of sphingolipid metabolism inhibitors in phylogenetically diverse species of the filamentous fungus Fusarium.</title>
        <authorList>
            <person name="Kim H.-S."/>
            <person name="Busman M."/>
            <person name="Brown D.W."/>
            <person name="Divon H."/>
            <person name="Uhlig S."/>
            <person name="Proctor R.H."/>
        </authorList>
    </citation>
    <scope>NUCLEOTIDE SEQUENCE</scope>
    <source>
        <strain evidence="3">NRRL 25174</strain>
    </source>
</reference>
<protein>
    <submittedName>
        <fullName evidence="3">Uncharacterized protein</fullName>
    </submittedName>
</protein>
<evidence type="ECO:0000313" key="4">
    <source>
        <dbReference type="Proteomes" id="UP000730481"/>
    </source>
</evidence>
<keyword evidence="2" id="KW-1133">Transmembrane helix</keyword>